<protein>
    <recommendedName>
        <fullName evidence="4">Glycosyltransferase subfamily 4-like N-terminal domain-containing protein</fullName>
    </recommendedName>
</protein>
<dbReference type="RefSeq" id="WP_223910737.1">
    <property type="nucleotide sequence ID" value="NZ_AP025017.1"/>
</dbReference>
<feature type="domain" description="Glycosyltransferase subfamily 4-like N-terminal" evidence="4">
    <location>
        <begin position="19"/>
        <end position="212"/>
    </location>
</feature>
<evidence type="ECO:0000256" key="1">
    <source>
        <dbReference type="ARBA" id="ARBA00022676"/>
    </source>
</evidence>
<dbReference type="Pfam" id="PF13439">
    <property type="entry name" value="Glyco_transf_4"/>
    <property type="match status" value="1"/>
</dbReference>
<dbReference type="EMBL" id="AP025017">
    <property type="protein sequence ID" value="BDA63686.1"/>
    <property type="molecule type" value="Genomic_DNA"/>
</dbReference>
<sequence>MRIAQVSAHYPPNFVSGGTLVPQRIARLVAAAGHESHVYAGYLDDSRTPLETWTQADGHGVEVTWLVTTPWTAWSDPLNFDNPGAAQAFAAWLEQVRPDVVHIHSLQTLGVGLVEAAHRFGARVVLTMHDFWWFGSRQFLVDHDMRPCSLVSECGSCDCDSAPQLRGRGARLRRALHSADLVLAPSASAARVFAANGVDPDRLRVNENGLPDDQLARLGTTPRARTGQGPLRLMYAGGEQEMKGFHILTQAARSIGQREGLSLDAYGVGAAAAKGMPSWFHAREAFKPEELLSVLEDHDVLVLPSVMRESHSILTREALAAGLAVVCTDTLGPEEAVAEGVNGHVVPAGEPGALAEVLQCLADDPAAARTLTGQGSASPIRSLSQQGAELLGIYDGLAQDRGTDPSSPMLLEPAGEQPDILAAQAQLLHRILFIVGIDGAPLRYRCYLPAEALALHGHEVTVRHYSDPRLSQDIHEADAVVLYRVPATDRILGIIEELKARPEPVPVLFDVDDLIFDSTLRGRLDGLASLSAAEQDLWWHGVDRYRTTMEACDGFVGSTQTLCQEATRLTGMPSYRFSNGVGIPLARASDTAVRTEPTAPSGTSAPGEGSAQGADGAQQAAGPSATAASEERGSVTIGYFSGTTTHDADWAAVEPAVIAVMRRHPRVRLTLGGHLKPTRALAEFGDRVSRMPFTSWLELPTLLRRTDICLAPLTGDSIFNEAKSAIKWLEAALVSRPTIASPTQPFREVIEPGRTGMLASTTAEWEEALEALVTSVSLRTRMGAMARREALLRFSPFLQGRVYRELLARAAIRVRLEGHRGDSAWEPVSDPEPASPIPVELDPYGPDVAPRHLVAPTSTDRAKRLARRAVAMARTEGAGPVLRRARQKVARRLRG</sequence>
<keyword evidence="2" id="KW-0808">Transferase</keyword>
<dbReference type="Gene3D" id="3.40.50.2000">
    <property type="entry name" value="Glycogen Phosphorylase B"/>
    <property type="match status" value="3"/>
</dbReference>
<dbReference type="PANTHER" id="PTHR45947:SF13">
    <property type="entry name" value="TRANSFERASE"/>
    <property type="match status" value="1"/>
</dbReference>
<keyword evidence="6" id="KW-1185">Reference proteome</keyword>
<dbReference type="Pfam" id="PF13692">
    <property type="entry name" value="Glyco_trans_1_4"/>
    <property type="match status" value="2"/>
</dbReference>
<reference evidence="5 6" key="1">
    <citation type="submission" date="2021-08" db="EMBL/GenBank/DDBJ databases">
        <title>Whole genome sequence of novel Actinomyces species strain MAS-1.</title>
        <authorList>
            <person name="Saito M."/>
            <person name="Kuwahara N."/>
            <person name="Takizawa T."/>
            <person name="Gotouda H."/>
            <person name="Ochiai T."/>
        </authorList>
    </citation>
    <scope>NUCLEOTIDE SEQUENCE [LARGE SCALE GENOMIC DNA]</scope>
    <source>
        <strain evidence="5 6">MAS-1</strain>
    </source>
</reference>
<proteinExistence type="predicted"/>
<keyword evidence="1" id="KW-0328">Glycosyltransferase</keyword>
<dbReference type="PANTHER" id="PTHR45947">
    <property type="entry name" value="SULFOQUINOVOSYL TRANSFERASE SQD2"/>
    <property type="match status" value="1"/>
</dbReference>
<name>A0ABN6K5Q0_9ACTO</name>
<accession>A0ABN6K5Q0</accession>
<gene>
    <name evidence="5" type="ORF">MANAM107_05200</name>
</gene>
<evidence type="ECO:0000256" key="2">
    <source>
        <dbReference type="ARBA" id="ARBA00022679"/>
    </source>
</evidence>
<dbReference type="InterPro" id="IPR050194">
    <property type="entry name" value="Glycosyltransferase_grp1"/>
</dbReference>
<feature type="compositionally biased region" description="Low complexity" evidence="3">
    <location>
        <begin position="607"/>
        <end position="628"/>
    </location>
</feature>
<evidence type="ECO:0000313" key="6">
    <source>
        <dbReference type="Proteomes" id="UP000824496"/>
    </source>
</evidence>
<organism evidence="5 6">
    <name type="scientific">Actinomyces capricornis</name>
    <dbReference type="NCBI Taxonomy" id="2755559"/>
    <lineage>
        <taxon>Bacteria</taxon>
        <taxon>Bacillati</taxon>
        <taxon>Actinomycetota</taxon>
        <taxon>Actinomycetes</taxon>
        <taxon>Actinomycetales</taxon>
        <taxon>Actinomycetaceae</taxon>
        <taxon>Actinomyces</taxon>
    </lineage>
</organism>
<evidence type="ECO:0000313" key="5">
    <source>
        <dbReference type="EMBL" id="BDA63686.1"/>
    </source>
</evidence>
<dbReference type="SUPFAM" id="SSF53756">
    <property type="entry name" value="UDP-Glycosyltransferase/glycogen phosphorylase"/>
    <property type="match status" value="2"/>
</dbReference>
<evidence type="ECO:0000259" key="4">
    <source>
        <dbReference type="Pfam" id="PF13439"/>
    </source>
</evidence>
<dbReference type="Proteomes" id="UP000824496">
    <property type="component" value="Chromosome"/>
</dbReference>
<evidence type="ECO:0000256" key="3">
    <source>
        <dbReference type="SAM" id="MobiDB-lite"/>
    </source>
</evidence>
<dbReference type="InterPro" id="IPR028098">
    <property type="entry name" value="Glyco_trans_4-like_N"/>
</dbReference>
<feature type="region of interest" description="Disordered" evidence="3">
    <location>
        <begin position="589"/>
        <end position="629"/>
    </location>
</feature>